<evidence type="ECO:0000256" key="5">
    <source>
        <dbReference type="ARBA" id="ARBA00022729"/>
    </source>
</evidence>
<dbReference type="InterPro" id="IPR039426">
    <property type="entry name" value="TonB-dep_rcpt-like"/>
</dbReference>
<comment type="subcellular location">
    <subcellularLocation>
        <location evidence="1 10">Cell outer membrane</location>
        <topology evidence="1 10">Multi-pass membrane protein</topology>
    </subcellularLocation>
</comment>
<dbReference type="InterPro" id="IPR037066">
    <property type="entry name" value="Plug_dom_sf"/>
</dbReference>
<dbReference type="Proteomes" id="UP000324575">
    <property type="component" value="Unassembled WGS sequence"/>
</dbReference>
<keyword evidence="6 11" id="KW-0798">TonB box</keyword>
<evidence type="ECO:0000259" key="12">
    <source>
        <dbReference type="Pfam" id="PF00593"/>
    </source>
</evidence>
<evidence type="ECO:0000256" key="1">
    <source>
        <dbReference type="ARBA" id="ARBA00004571"/>
    </source>
</evidence>
<feature type="domain" description="TonB-dependent receptor-like beta-barrel" evidence="12">
    <location>
        <begin position="234"/>
        <end position="644"/>
    </location>
</feature>
<proteinExistence type="inferred from homology"/>
<keyword evidence="9 10" id="KW-0998">Cell outer membrane</keyword>
<evidence type="ECO:0000256" key="8">
    <source>
        <dbReference type="ARBA" id="ARBA00023170"/>
    </source>
</evidence>
<keyword evidence="4 10" id="KW-0812">Transmembrane</keyword>
<keyword evidence="3 10" id="KW-1134">Transmembrane beta strand</keyword>
<dbReference type="EMBL" id="SNRX01000002">
    <property type="protein sequence ID" value="KAA6303310.1"/>
    <property type="molecule type" value="Genomic_DNA"/>
</dbReference>
<dbReference type="AlphaFoldDB" id="A0A5M8P4B7"/>
<keyword evidence="7 10" id="KW-0472">Membrane</keyword>
<evidence type="ECO:0000256" key="2">
    <source>
        <dbReference type="ARBA" id="ARBA00022448"/>
    </source>
</evidence>
<protein>
    <submittedName>
        <fullName evidence="15">Colicin I receptor</fullName>
    </submittedName>
</protein>
<evidence type="ECO:0000256" key="4">
    <source>
        <dbReference type="ARBA" id="ARBA00022692"/>
    </source>
</evidence>
<evidence type="ECO:0000256" key="7">
    <source>
        <dbReference type="ARBA" id="ARBA00023136"/>
    </source>
</evidence>
<sequence>MKQKQFVNRQAYRFRKFVQKSYAAFNSMHKVVNIGVMSGCMLTFAHAAETAAQNPMATIRDSIPEQAIEEVVVLSSKAELTLNQTAKIVTVITREEIARQPVESLQDLLKNVVGLDVRQRGSNGVLAGISVRGGTFEQTAILLNGTNITNPQTGHYNLDLPVNLSDIERIEIIQGPASLLYGAGAFSGGVNIVTKKDADTGIYLNAEGGMHALGGANVRGSLKTESSNHSISAGYASSDGYINNSDYKLFNALWQSNFRTDASALDIQFGLNDKAYGANTFYSAAYPNQFDDTRSLFAAIKGESGSKLKFTPQVYWNRHYDHYQLIKNQTAGENYHQTDVFGFNLNAQYKWKGGITNFGGELRNEGILSSNLGKDSIHNKENYKWTDNRTNISYFLEHTYLYKQLTLSLGLLVNYNTAFKDDAGWYPHINASYWVSKHVKAFANWSNATRMPTFTDLYYKGATHKGNSDVRPETSESFDLGVSYTHSFLSASVNGFYMKGENLIDWVKERPEDKWESRNFTRLNKTGMETNLSLSFKEWIPQLSTTRLDLGFMYLKQSKDAGKLISNYVMDYVRNKFTAGLSHPVYKGVSMDWRFRRVDRAGTYTRYENLQRGAETAYLPYSILDVKLNWKIKNVSIYLTANNLFNVPYYDLGNIPQARRWIVGGVAYAL</sequence>
<dbReference type="GO" id="GO:0015344">
    <property type="term" value="F:siderophore uptake transmembrane transporter activity"/>
    <property type="evidence" value="ECO:0007669"/>
    <property type="project" value="TreeGrafter"/>
</dbReference>
<evidence type="ECO:0000256" key="11">
    <source>
        <dbReference type="RuleBase" id="RU003357"/>
    </source>
</evidence>
<reference evidence="15 16" key="1">
    <citation type="submission" date="2019-03" db="EMBL/GenBank/DDBJ databases">
        <title>Single cell metagenomics reveals metabolic interactions within the superorganism composed of flagellate Streblomastix strix and complex community of Bacteroidetes bacteria on its surface.</title>
        <authorList>
            <person name="Treitli S.C."/>
            <person name="Kolisko M."/>
            <person name="Husnik F."/>
            <person name="Keeling P."/>
            <person name="Hampl V."/>
        </authorList>
    </citation>
    <scope>NUCLEOTIDE SEQUENCE [LARGE SCALE GENOMIC DNA]</scope>
    <source>
        <strain evidence="15">St1</strain>
    </source>
</reference>
<evidence type="ECO:0000259" key="13">
    <source>
        <dbReference type="Pfam" id="PF07715"/>
    </source>
</evidence>
<dbReference type="SUPFAM" id="SSF56935">
    <property type="entry name" value="Porins"/>
    <property type="match status" value="1"/>
</dbReference>
<dbReference type="PANTHER" id="PTHR30069:SF29">
    <property type="entry name" value="HEMOGLOBIN AND HEMOGLOBIN-HAPTOGLOBIN-BINDING PROTEIN 1-RELATED"/>
    <property type="match status" value="1"/>
</dbReference>
<dbReference type="GO" id="GO:0044718">
    <property type="term" value="P:siderophore transmembrane transport"/>
    <property type="evidence" value="ECO:0007669"/>
    <property type="project" value="TreeGrafter"/>
</dbReference>
<dbReference type="Gene3D" id="2.170.130.10">
    <property type="entry name" value="TonB-dependent receptor, plug domain"/>
    <property type="match status" value="1"/>
</dbReference>
<dbReference type="PROSITE" id="PS52016">
    <property type="entry name" value="TONB_DEPENDENT_REC_3"/>
    <property type="match status" value="1"/>
</dbReference>
<accession>A0A5M8P4B7</accession>
<comment type="caution">
    <text evidence="15">The sequence shown here is derived from an EMBL/GenBank/DDBJ whole genome shotgun (WGS) entry which is preliminary data.</text>
</comment>
<keyword evidence="8 15" id="KW-0675">Receptor</keyword>
<dbReference type="Pfam" id="PF07715">
    <property type="entry name" value="Plug"/>
    <property type="match status" value="1"/>
</dbReference>
<evidence type="ECO:0000313" key="16">
    <source>
        <dbReference type="Proteomes" id="UP000324575"/>
    </source>
</evidence>
<dbReference type="Gene3D" id="2.40.170.20">
    <property type="entry name" value="TonB-dependent receptor, beta-barrel domain"/>
    <property type="match status" value="1"/>
</dbReference>
<gene>
    <name evidence="14" type="ORF">EZS26_000470</name>
    <name evidence="15" type="ORF">EZS26_000497</name>
</gene>
<evidence type="ECO:0000313" key="14">
    <source>
        <dbReference type="EMBL" id="KAA6303310.1"/>
    </source>
</evidence>
<keyword evidence="5" id="KW-0732">Signal</keyword>
<dbReference type="EMBL" id="SNRX01000002">
    <property type="protein sequence ID" value="KAA6303337.1"/>
    <property type="molecule type" value="Genomic_DNA"/>
</dbReference>
<evidence type="ECO:0000256" key="3">
    <source>
        <dbReference type="ARBA" id="ARBA00022452"/>
    </source>
</evidence>
<dbReference type="InterPro" id="IPR000531">
    <property type="entry name" value="Beta-barrel_TonB"/>
</dbReference>
<dbReference type="PANTHER" id="PTHR30069">
    <property type="entry name" value="TONB-DEPENDENT OUTER MEMBRANE RECEPTOR"/>
    <property type="match status" value="1"/>
</dbReference>
<dbReference type="Pfam" id="PF00593">
    <property type="entry name" value="TonB_dep_Rec_b-barrel"/>
    <property type="match status" value="1"/>
</dbReference>
<dbReference type="InterPro" id="IPR036942">
    <property type="entry name" value="Beta-barrel_TonB_sf"/>
</dbReference>
<evidence type="ECO:0000256" key="6">
    <source>
        <dbReference type="ARBA" id="ARBA00023077"/>
    </source>
</evidence>
<evidence type="ECO:0000313" key="15">
    <source>
        <dbReference type="EMBL" id="KAA6303337.1"/>
    </source>
</evidence>
<comment type="similarity">
    <text evidence="10 11">Belongs to the TonB-dependent receptor family.</text>
</comment>
<evidence type="ECO:0000256" key="10">
    <source>
        <dbReference type="PROSITE-ProRule" id="PRU01360"/>
    </source>
</evidence>
<name>A0A5M8P4B7_9BACT</name>
<dbReference type="GO" id="GO:0009279">
    <property type="term" value="C:cell outer membrane"/>
    <property type="evidence" value="ECO:0007669"/>
    <property type="project" value="UniProtKB-SubCell"/>
</dbReference>
<keyword evidence="2 10" id="KW-0813">Transport</keyword>
<dbReference type="InterPro" id="IPR012910">
    <property type="entry name" value="Plug_dom"/>
</dbReference>
<organism evidence="15 16">
    <name type="scientific">Candidatus Ordinivivax streblomastigis</name>
    <dbReference type="NCBI Taxonomy" id="2540710"/>
    <lineage>
        <taxon>Bacteria</taxon>
        <taxon>Pseudomonadati</taxon>
        <taxon>Bacteroidota</taxon>
        <taxon>Bacteroidia</taxon>
        <taxon>Bacteroidales</taxon>
        <taxon>Candidatus Ordinivivax</taxon>
    </lineage>
</organism>
<feature type="domain" description="TonB-dependent receptor plug" evidence="13">
    <location>
        <begin position="83"/>
        <end position="188"/>
    </location>
</feature>
<evidence type="ECO:0000256" key="9">
    <source>
        <dbReference type="ARBA" id="ARBA00023237"/>
    </source>
</evidence>